<sequence length="529" mass="59301">MTDKTAMILDDPDRDNGSEPGGVKDVMILDDPDKDSDSAAGGVGEVVLVLRPVGLGESGEGMPYAPENWPKAGDNWRWRVGRRTLLNGYMWDRFLIPPARLLKPRKSGQRKAVFPSIQGVVKFLQEEIPNADVDAFFKSFCWKIPSNEYDWQKDQLLYPIIPLRGDSAEVEHSGHESNTSTVDCKARNIMCLDQREARSNSLSLPDMDCDICCSEVNFCRNCCCILCSNIIDWIHGGYSFIRCEAKQGEDYICGHAAHLDCALRSYMAGKVGGSIGLDVEYYCRRCDKITDLIPHVTRLLQTCQSLNSPDEIEKILKLGLSIVRGSQRVGALNLLNSIELAFRKLKSGIYLDEIWNMEGDISEISPGAEPHIKSERPVVENKDVSAGSYSLNVGASDLKAQKSSQEPLYITSDHQIESVKLEKEVEQVLQELKKSQQVEYETAKAKLYAKKRAILDLYQKLDADKYKLDNRSSSSKNSDMDTLLTSILNRVSEIKQELVSLKDMVRIARGFGRTPTSILMEHFGLQNED</sequence>
<dbReference type="InterPro" id="IPR055508">
    <property type="entry name" value="DUF7081"/>
</dbReference>
<keyword evidence="11" id="KW-1185">Reference proteome</keyword>
<dbReference type="PANTHER" id="PTHR33345">
    <property type="entry name" value="ADAPTER PROTEIN, PUTATIVE-RELATED"/>
    <property type="match status" value="1"/>
</dbReference>
<evidence type="ECO:0000256" key="2">
    <source>
        <dbReference type="ARBA" id="ARBA00022723"/>
    </source>
</evidence>
<keyword evidence="4" id="KW-0862">Zinc</keyword>
<proteinExistence type="predicted"/>
<dbReference type="Proteomes" id="UP000316621">
    <property type="component" value="Chromosome 10"/>
</dbReference>
<dbReference type="InterPro" id="IPR056034">
    <property type="entry name" value="DUF7615"/>
</dbReference>
<dbReference type="OrthoDB" id="1852608at2759"/>
<keyword evidence="2" id="KW-0479">Metal-binding</keyword>
<dbReference type="EMBL" id="CM010724">
    <property type="protein sequence ID" value="RZC80797.1"/>
    <property type="molecule type" value="Genomic_DNA"/>
</dbReference>
<evidence type="ECO:0000256" key="3">
    <source>
        <dbReference type="ARBA" id="ARBA00022771"/>
    </source>
</evidence>
<comment type="subcellular location">
    <subcellularLocation>
        <location evidence="1">Nucleus</location>
    </subcellularLocation>
</comment>
<accession>A0A4Y7L778</accession>
<dbReference type="PANTHER" id="PTHR33345:SF6">
    <property type="entry name" value="OS03G0747200 PROTEIN"/>
    <property type="match status" value="1"/>
</dbReference>
<dbReference type="GO" id="GO:0005634">
    <property type="term" value="C:nucleus"/>
    <property type="evidence" value="ECO:0007669"/>
    <property type="project" value="UniProtKB-SubCell"/>
</dbReference>
<dbReference type="InterPro" id="IPR032881">
    <property type="entry name" value="Oberon-like_PHD"/>
</dbReference>
<evidence type="ECO:0000256" key="1">
    <source>
        <dbReference type="ARBA" id="ARBA00004123"/>
    </source>
</evidence>
<name>A0A4Y7L778_PAPSO</name>
<evidence type="ECO:0000313" key="10">
    <source>
        <dbReference type="EMBL" id="RZC80797.1"/>
    </source>
</evidence>
<dbReference type="Gramene" id="RZC80797">
    <property type="protein sequence ID" value="RZC80797"/>
    <property type="gene ID" value="C5167_043371"/>
</dbReference>
<feature type="domain" description="DUF7615" evidence="9">
    <location>
        <begin position="414"/>
        <end position="522"/>
    </location>
</feature>
<protein>
    <submittedName>
        <fullName evidence="10">Uncharacterized protein</fullName>
    </submittedName>
</protein>
<dbReference type="Pfam" id="PF23299">
    <property type="entry name" value="DUF7081"/>
    <property type="match status" value="1"/>
</dbReference>
<feature type="domain" description="DUF7081" evidence="8">
    <location>
        <begin position="52"/>
        <end position="146"/>
    </location>
</feature>
<evidence type="ECO:0000259" key="8">
    <source>
        <dbReference type="Pfam" id="PF23299"/>
    </source>
</evidence>
<keyword evidence="5" id="KW-0539">Nucleus</keyword>
<dbReference type="AlphaFoldDB" id="A0A4Y7L778"/>
<evidence type="ECO:0000256" key="5">
    <source>
        <dbReference type="ARBA" id="ARBA00023242"/>
    </source>
</evidence>
<dbReference type="Pfam" id="PF07227">
    <property type="entry name" value="PHD_Oberon"/>
    <property type="match status" value="1"/>
</dbReference>
<evidence type="ECO:0000256" key="6">
    <source>
        <dbReference type="SAM" id="MobiDB-lite"/>
    </source>
</evidence>
<organism evidence="10 11">
    <name type="scientific">Papaver somniferum</name>
    <name type="common">Opium poppy</name>
    <dbReference type="NCBI Taxonomy" id="3469"/>
    <lineage>
        <taxon>Eukaryota</taxon>
        <taxon>Viridiplantae</taxon>
        <taxon>Streptophyta</taxon>
        <taxon>Embryophyta</taxon>
        <taxon>Tracheophyta</taxon>
        <taxon>Spermatophyta</taxon>
        <taxon>Magnoliopsida</taxon>
        <taxon>Ranunculales</taxon>
        <taxon>Papaveraceae</taxon>
        <taxon>Papaveroideae</taxon>
        <taxon>Papaver</taxon>
    </lineage>
</organism>
<dbReference type="Pfam" id="PF24590">
    <property type="entry name" value="DUF7615"/>
    <property type="match status" value="1"/>
</dbReference>
<dbReference type="STRING" id="3469.A0A4Y7L778"/>
<gene>
    <name evidence="10" type="ORF">C5167_043371</name>
</gene>
<evidence type="ECO:0000259" key="9">
    <source>
        <dbReference type="Pfam" id="PF24590"/>
    </source>
</evidence>
<evidence type="ECO:0000259" key="7">
    <source>
        <dbReference type="Pfam" id="PF07227"/>
    </source>
</evidence>
<dbReference type="GO" id="GO:0008270">
    <property type="term" value="F:zinc ion binding"/>
    <property type="evidence" value="ECO:0007669"/>
    <property type="project" value="UniProtKB-KW"/>
</dbReference>
<dbReference type="OMA" id="VSEGRIC"/>
<feature type="domain" description="Oberon-like PHD finger" evidence="7">
    <location>
        <begin position="186"/>
        <end position="319"/>
    </location>
</feature>
<keyword evidence="3" id="KW-0863">Zinc-finger</keyword>
<reference evidence="10 11" key="1">
    <citation type="journal article" date="2018" name="Science">
        <title>The opium poppy genome and morphinan production.</title>
        <authorList>
            <person name="Guo L."/>
            <person name="Winzer T."/>
            <person name="Yang X."/>
            <person name="Li Y."/>
            <person name="Ning Z."/>
            <person name="He Z."/>
            <person name="Teodor R."/>
            <person name="Lu Y."/>
            <person name="Bowser T.A."/>
            <person name="Graham I.A."/>
            <person name="Ye K."/>
        </authorList>
    </citation>
    <scope>NUCLEOTIDE SEQUENCE [LARGE SCALE GENOMIC DNA]</scope>
    <source>
        <strain evidence="11">cv. HN1</strain>
        <tissue evidence="10">Leaves</tissue>
    </source>
</reference>
<evidence type="ECO:0000313" key="11">
    <source>
        <dbReference type="Proteomes" id="UP000316621"/>
    </source>
</evidence>
<feature type="region of interest" description="Disordered" evidence="6">
    <location>
        <begin position="1"/>
        <end position="40"/>
    </location>
</feature>
<evidence type="ECO:0000256" key="4">
    <source>
        <dbReference type="ARBA" id="ARBA00022833"/>
    </source>
</evidence>